<keyword evidence="3" id="KW-1185">Reference proteome</keyword>
<reference evidence="2" key="2">
    <citation type="submission" date="2020-05" db="UniProtKB">
        <authorList>
            <consortium name="EnsemblMetazoa"/>
        </authorList>
    </citation>
    <scope>IDENTIFICATION</scope>
    <source>
        <strain evidence="2">IAEA</strain>
    </source>
</reference>
<sequence>MTKQLLVDGRINIEIDYNDFLGFDEMDVMDKRFLPQLEQMIEEQIEKMTEELVEQMTEELIEQMTEELIEQMTGELTEEQTPISLQNPASYDNYNNIYNSHNSSCNMYDEGPSTSAEAARKQRNGRLQPTGDQHEFQAEAESVVPDIEALGEGVRKLTSRGKVVTLHFDEMYSNQTATYSRCYSYYGYLKFLAIYTPVSAENVRTAMKNVRRNLQWLEKGLCRRTLYCAYLWYGIGLMRAAEAISKLIEEKKFFEEEVMVNAGGASIDELAQDLAAIKTNMSNTPSFEKSLGECMQVFDKDCQGPSTSAPSVEERMQMIDEDFDGQSTSAQAAQIRENRWPRTESLFRQTTPNTEGDCGEEVLRDVLTIHDRIVQVHFANVFTNLKTIYSRKEDVLRGCAFAARSLLTSFNILLNAYPCTSYTSGSEVPLDVNLQAAEDIGLYVKAVVCDRSSVNKRILGGKFTSGVDRRKRADGSTHLIRLLYDYPS</sequence>
<name>A0A1B0BLG9_9MUSC</name>
<feature type="region of interest" description="Disordered" evidence="1">
    <location>
        <begin position="109"/>
        <end position="131"/>
    </location>
</feature>
<organism evidence="2 3">
    <name type="scientific">Glossina palpalis gambiensis</name>
    <dbReference type="NCBI Taxonomy" id="67801"/>
    <lineage>
        <taxon>Eukaryota</taxon>
        <taxon>Metazoa</taxon>
        <taxon>Ecdysozoa</taxon>
        <taxon>Arthropoda</taxon>
        <taxon>Hexapoda</taxon>
        <taxon>Insecta</taxon>
        <taxon>Pterygota</taxon>
        <taxon>Neoptera</taxon>
        <taxon>Endopterygota</taxon>
        <taxon>Diptera</taxon>
        <taxon>Brachycera</taxon>
        <taxon>Muscomorpha</taxon>
        <taxon>Hippoboscoidea</taxon>
        <taxon>Glossinidae</taxon>
        <taxon>Glossina</taxon>
    </lineage>
</organism>
<dbReference type="EMBL" id="JXJN01016352">
    <property type="status" value="NOT_ANNOTATED_CDS"/>
    <property type="molecule type" value="Genomic_DNA"/>
</dbReference>
<dbReference type="AlphaFoldDB" id="A0A1B0BLG9"/>
<accession>A0A1B0BLG9</accession>
<dbReference type="Proteomes" id="UP000092460">
    <property type="component" value="Unassembled WGS sequence"/>
</dbReference>
<reference evidence="3" key="1">
    <citation type="submission" date="2015-01" db="EMBL/GenBank/DDBJ databases">
        <authorList>
            <person name="Aksoy S."/>
            <person name="Warren W."/>
            <person name="Wilson R.K."/>
        </authorList>
    </citation>
    <scope>NUCLEOTIDE SEQUENCE [LARGE SCALE GENOMIC DNA]</scope>
    <source>
        <strain evidence="3">IAEA</strain>
    </source>
</reference>
<evidence type="ECO:0000256" key="1">
    <source>
        <dbReference type="SAM" id="MobiDB-lite"/>
    </source>
</evidence>
<dbReference type="EMBL" id="JXJN01016351">
    <property type="status" value="NOT_ANNOTATED_CDS"/>
    <property type="molecule type" value="Genomic_DNA"/>
</dbReference>
<proteinExistence type="predicted"/>
<evidence type="ECO:0000313" key="3">
    <source>
        <dbReference type="Proteomes" id="UP000092460"/>
    </source>
</evidence>
<dbReference type="VEuPathDB" id="VectorBase:GPPI033826"/>
<dbReference type="EnsemblMetazoa" id="GPPI033826-RA">
    <property type="protein sequence ID" value="GPPI033826-PA"/>
    <property type="gene ID" value="GPPI033826"/>
</dbReference>
<evidence type="ECO:0000313" key="2">
    <source>
        <dbReference type="EnsemblMetazoa" id="GPPI033826-PA"/>
    </source>
</evidence>
<protein>
    <submittedName>
        <fullName evidence="2">Uncharacterized protein</fullName>
    </submittedName>
</protein>
<dbReference type="STRING" id="67801.A0A1B0BLG9"/>